<dbReference type="GO" id="GO:0005737">
    <property type="term" value="C:cytoplasm"/>
    <property type="evidence" value="ECO:0007669"/>
    <property type="project" value="UniProtKB-SubCell"/>
</dbReference>
<sequence length="363" mass="41293">MKRAVVLMNLGSPDSTDVKDVKRYLDEFLMDGRVIDKPLLFRAMLVKGVIVPFRAPKSAEAYKSIWTNEGSPLIVLSKQLAAALDGEVEEPVVIAMRYGTPSPKETFDALQAAHPGLEQVLLIPMYPHYAMSSYETAVEYAKEQHKEGRYRFRLDYIKPYYDNEDYLHALCESIRPHLEKDYDQILFSYHGVPERHIYKGDITGQHCMKSGACCDTPSAAHQYCYRHQCWVTTKEVAKRLAIPDGKWGFSFQSRLGRDPWLQPYTAQRLEQLPGEGVKKVVVACPAFISDCLETLEEIAEEGKETFLHAGGESFDMIPCLNVHPLWVRAMARWVQEYALGKTDMLQRGSAHELVPKAKFTDLI</sequence>
<comment type="catalytic activity">
    <reaction evidence="6">
        <text>Fe-coproporphyrin III + 2 H(+) = coproporphyrin III + Fe(2+)</text>
        <dbReference type="Rhea" id="RHEA:49572"/>
        <dbReference type="ChEBI" id="CHEBI:15378"/>
        <dbReference type="ChEBI" id="CHEBI:29033"/>
        <dbReference type="ChEBI" id="CHEBI:68438"/>
        <dbReference type="ChEBI" id="CHEBI:131725"/>
        <dbReference type="EC" id="4.99.1.9"/>
    </reaction>
    <physiologicalReaction direction="right-to-left" evidence="6">
        <dbReference type="Rhea" id="RHEA:49574"/>
    </physiologicalReaction>
</comment>
<feature type="binding site" evidence="7">
    <location>
        <position position="293"/>
    </location>
    <ligand>
        <name>Fe(2+)</name>
        <dbReference type="ChEBI" id="CHEBI:29033"/>
    </ligand>
</feature>
<dbReference type="CDD" id="cd03411">
    <property type="entry name" value="Ferrochelatase_N"/>
    <property type="match status" value="1"/>
</dbReference>
<feature type="binding site" evidence="7">
    <location>
        <position position="190"/>
    </location>
    <ligand>
        <name>Fe(2+)</name>
        <dbReference type="ChEBI" id="CHEBI:29033"/>
    </ligand>
</feature>
<comment type="subcellular location">
    <subcellularLocation>
        <location evidence="7">Cytoplasm</location>
    </subcellularLocation>
</comment>
<dbReference type="OrthoDB" id="9809741at2"/>
<comment type="function">
    <text evidence="7">Catalyzes the ferrous insertion into protoporphyrin IX.</text>
</comment>
<organism evidence="9 10">
    <name type="scientific">Flaviaesturariibacter flavus</name>
    <dbReference type="NCBI Taxonomy" id="2502780"/>
    <lineage>
        <taxon>Bacteria</taxon>
        <taxon>Pseudomonadati</taxon>
        <taxon>Bacteroidota</taxon>
        <taxon>Chitinophagia</taxon>
        <taxon>Chitinophagales</taxon>
        <taxon>Chitinophagaceae</taxon>
        <taxon>Flaviaestuariibacter</taxon>
    </lineage>
</organism>
<dbReference type="HAMAP" id="MF_00323">
    <property type="entry name" value="Ferrochelatase"/>
    <property type="match status" value="1"/>
</dbReference>
<evidence type="ECO:0000256" key="5">
    <source>
        <dbReference type="ARBA" id="ARBA00023244"/>
    </source>
</evidence>
<comment type="similarity">
    <text evidence="1 7 8">Belongs to the ferrochelatase family.</text>
</comment>
<keyword evidence="2 7" id="KW-0408">Iron</keyword>
<evidence type="ECO:0000256" key="1">
    <source>
        <dbReference type="ARBA" id="ARBA00007718"/>
    </source>
</evidence>
<dbReference type="InterPro" id="IPR033659">
    <property type="entry name" value="Ferrochelatase_N"/>
</dbReference>
<dbReference type="InterPro" id="IPR033644">
    <property type="entry name" value="Ferrochelatase_C"/>
</dbReference>
<keyword evidence="4 7" id="KW-0456">Lyase</keyword>
<dbReference type="Proteomes" id="UP000295334">
    <property type="component" value="Unassembled WGS sequence"/>
</dbReference>
<keyword evidence="7" id="KW-0963">Cytoplasm</keyword>
<reference evidence="9 10" key="1">
    <citation type="submission" date="2019-03" db="EMBL/GenBank/DDBJ databases">
        <authorList>
            <person name="Kim M.K.M."/>
        </authorList>
    </citation>
    <scope>NUCLEOTIDE SEQUENCE [LARGE SCALE GENOMIC DNA]</scope>
    <source>
        <strain evidence="9 10">17J68-12</strain>
    </source>
</reference>
<accession>A0A4R1B525</accession>
<gene>
    <name evidence="7" type="primary">hemH</name>
    <name evidence="9" type="ORF">EPD60_12555</name>
</gene>
<keyword evidence="5 7" id="KW-0627">Porphyrin biosynthesis</keyword>
<dbReference type="PANTHER" id="PTHR11108:SF1">
    <property type="entry name" value="FERROCHELATASE, MITOCHONDRIAL"/>
    <property type="match status" value="1"/>
</dbReference>
<dbReference type="RefSeq" id="WP_131449839.1">
    <property type="nucleotide sequence ID" value="NZ_SJZI01000046.1"/>
</dbReference>
<dbReference type="EMBL" id="SJZI01000046">
    <property type="protein sequence ID" value="TCJ13222.1"/>
    <property type="molecule type" value="Genomic_DNA"/>
</dbReference>
<dbReference type="Gene3D" id="3.40.50.1400">
    <property type="match status" value="2"/>
</dbReference>
<evidence type="ECO:0000256" key="3">
    <source>
        <dbReference type="ARBA" id="ARBA00023133"/>
    </source>
</evidence>
<dbReference type="AlphaFoldDB" id="A0A4R1B525"/>
<keyword evidence="3 7" id="KW-0350">Heme biosynthesis</keyword>
<dbReference type="CDD" id="cd00419">
    <property type="entry name" value="Ferrochelatase_C"/>
    <property type="match status" value="1"/>
</dbReference>
<comment type="catalytic activity">
    <reaction evidence="7">
        <text>heme b + 2 H(+) = protoporphyrin IX + Fe(2+)</text>
        <dbReference type="Rhea" id="RHEA:22584"/>
        <dbReference type="ChEBI" id="CHEBI:15378"/>
        <dbReference type="ChEBI" id="CHEBI:29033"/>
        <dbReference type="ChEBI" id="CHEBI:57306"/>
        <dbReference type="ChEBI" id="CHEBI:60344"/>
        <dbReference type="EC" id="4.98.1.1"/>
    </reaction>
</comment>
<dbReference type="PANTHER" id="PTHR11108">
    <property type="entry name" value="FERROCHELATASE"/>
    <property type="match status" value="1"/>
</dbReference>
<dbReference type="InterPro" id="IPR001015">
    <property type="entry name" value="Ferrochelatase"/>
</dbReference>
<dbReference type="UniPathway" id="UPA00252">
    <property type="reaction ID" value="UER00325"/>
</dbReference>
<name>A0A4R1B525_9BACT</name>
<dbReference type="GO" id="GO:0046872">
    <property type="term" value="F:metal ion binding"/>
    <property type="evidence" value="ECO:0007669"/>
    <property type="project" value="UniProtKB-KW"/>
</dbReference>
<evidence type="ECO:0000313" key="10">
    <source>
        <dbReference type="Proteomes" id="UP000295334"/>
    </source>
</evidence>
<evidence type="ECO:0000256" key="4">
    <source>
        <dbReference type="ARBA" id="ARBA00023239"/>
    </source>
</evidence>
<keyword evidence="7" id="KW-0479">Metal-binding</keyword>
<dbReference type="Pfam" id="PF00762">
    <property type="entry name" value="Ferrochelatase"/>
    <property type="match status" value="1"/>
</dbReference>
<keyword evidence="10" id="KW-1185">Reference proteome</keyword>
<dbReference type="NCBIfam" id="TIGR00109">
    <property type="entry name" value="hemH"/>
    <property type="match status" value="1"/>
</dbReference>
<evidence type="ECO:0000256" key="7">
    <source>
        <dbReference type="HAMAP-Rule" id="MF_00323"/>
    </source>
</evidence>
<protein>
    <recommendedName>
        <fullName evidence="7">Ferrochelatase</fullName>
        <ecNumber evidence="7">4.98.1.1</ecNumber>
    </recommendedName>
    <alternativeName>
        <fullName evidence="7">Heme synthase</fullName>
    </alternativeName>
    <alternativeName>
        <fullName evidence="7">Protoheme ferro-lyase</fullName>
    </alternativeName>
</protein>
<evidence type="ECO:0000256" key="8">
    <source>
        <dbReference type="RuleBase" id="RU004185"/>
    </source>
</evidence>
<dbReference type="SUPFAM" id="SSF53800">
    <property type="entry name" value="Chelatase"/>
    <property type="match status" value="1"/>
</dbReference>
<dbReference type="EC" id="4.98.1.1" evidence="7"/>
<dbReference type="GO" id="GO:0004325">
    <property type="term" value="F:ferrochelatase activity"/>
    <property type="evidence" value="ECO:0007669"/>
    <property type="project" value="UniProtKB-UniRule"/>
</dbReference>
<evidence type="ECO:0000256" key="6">
    <source>
        <dbReference type="ARBA" id="ARBA00024536"/>
    </source>
</evidence>
<dbReference type="GO" id="GO:0006783">
    <property type="term" value="P:heme biosynthetic process"/>
    <property type="evidence" value="ECO:0007669"/>
    <property type="project" value="UniProtKB-UniRule"/>
</dbReference>
<evidence type="ECO:0000256" key="2">
    <source>
        <dbReference type="ARBA" id="ARBA00023004"/>
    </source>
</evidence>
<evidence type="ECO:0000313" key="9">
    <source>
        <dbReference type="EMBL" id="TCJ13222.1"/>
    </source>
</evidence>
<proteinExistence type="inferred from homology"/>
<comment type="pathway">
    <text evidence="7">Porphyrin-containing compound metabolism; protoheme biosynthesis; protoheme from protoporphyrin-IX: step 1/1.</text>
</comment>
<comment type="caution">
    <text evidence="9">The sequence shown here is derived from an EMBL/GenBank/DDBJ whole genome shotgun (WGS) entry which is preliminary data.</text>
</comment>